<dbReference type="PANTHER" id="PTHR35910:SF1">
    <property type="entry name" value="2EXR DOMAIN-CONTAINING PROTEIN"/>
    <property type="match status" value="1"/>
</dbReference>
<dbReference type="AlphaFoldDB" id="A0AAN7US78"/>
<feature type="domain" description="2EXR" evidence="1">
    <location>
        <begin position="14"/>
        <end position="95"/>
    </location>
</feature>
<dbReference type="Pfam" id="PF20150">
    <property type="entry name" value="2EXR"/>
    <property type="match status" value="1"/>
</dbReference>
<evidence type="ECO:0000313" key="2">
    <source>
        <dbReference type="EMBL" id="KAK5634587.1"/>
    </source>
</evidence>
<evidence type="ECO:0000313" key="3">
    <source>
        <dbReference type="Proteomes" id="UP001305414"/>
    </source>
</evidence>
<name>A0AAN7US78_9PEZI</name>
<proteinExistence type="predicted"/>
<dbReference type="Proteomes" id="UP001305414">
    <property type="component" value="Unassembled WGS sequence"/>
</dbReference>
<dbReference type="InterPro" id="IPR045518">
    <property type="entry name" value="2EXR"/>
</dbReference>
<protein>
    <recommendedName>
        <fullName evidence="1">2EXR domain-containing protein</fullName>
    </recommendedName>
</protein>
<accession>A0AAN7US78</accession>
<sequence>MSDAPPLQQELREFHLFPNLPIEIRWMVWHYTWEPKTVEVFECVYGCGIVDRYTKWLPISSQVHKESRRETLMFYKSAFTNAQNRYCFFNFDLDNLLNNSCRHMLRWLDSDDCQQLQRLSVSLCIPLVAPDIFTKSVTESFEAREIEEFLDKKYPKLKQITVLEMTWEKERRPFQS</sequence>
<gene>
    <name evidence="2" type="ORF">RRF57_010300</name>
</gene>
<dbReference type="PANTHER" id="PTHR35910">
    <property type="entry name" value="2EXR DOMAIN-CONTAINING PROTEIN"/>
    <property type="match status" value="1"/>
</dbReference>
<organism evidence="2 3">
    <name type="scientific">Xylaria bambusicola</name>
    <dbReference type="NCBI Taxonomy" id="326684"/>
    <lineage>
        <taxon>Eukaryota</taxon>
        <taxon>Fungi</taxon>
        <taxon>Dikarya</taxon>
        <taxon>Ascomycota</taxon>
        <taxon>Pezizomycotina</taxon>
        <taxon>Sordariomycetes</taxon>
        <taxon>Xylariomycetidae</taxon>
        <taxon>Xylariales</taxon>
        <taxon>Xylariaceae</taxon>
        <taxon>Xylaria</taxon>
    </lineage>
</organism>
<comment type="caution">
    <text evidence="2">The sequence shown here is derived from an EMBL/GenBank/DDBJ whole genome shotgun (WGS) entry which is preliminary data.</text>
</comment>
<reference evidence="2 3" key="1">
    <citation type="submission" date="2023-10" db="EMBL/GenBank/DDBJ databases">
        <title>Draft genome sequence of Xylaria bambusicola isolate GMP-LS, the root and basal stem rot pathogen of sugarcane in Indonesia.</title>
        <authorList>
            <person name="Selvaraj P."/>
            <person name="Muralishankar V."/>
            <person name="Muruganantham S."/>
            <person name="Sp S."/>
            <person name="Haryani S."/>
            <person name="Lau K.J.X."/>
            <person name="Naqvi N.I."/>
        </authorList>
    </citation>
    <scope>NUCLEOTIDE SEQUENCE [LARGE SCALE GENOMIC DNA]</scope>
    <source>
        <strain evidence="2">GMP-LS</strain>
    </source>
</reference>
<keyword evidence="3" id="KW-1185">Reference proteome</keyword>
<evidence type="ECO:0000259" key="1">
    <source>
        <dbReference type="Pfam" id="PF20150"/>
    </source>
</evidence>
<dbReference type="EMBL" id="JAWHQM010000043">
    <property type="protein sequence ID" value="KAK5634587.1"/>
    <property type="molecule type" value="Genomic_DNA"/>
</dbReference>